<reference evidence="2" key="1">
    <citation type="submission" date="2013-08" db="EMBL/GenBank/DDBJ databases">
        <authorList>
            <person name="Mendez C."/>
            <person name="Richter M."/>
            <person name="Ferrer M."/>
            <person name="Sanchez J."/>
        </authorList>
    </citation>
    <scope>NUCLEOTIDE SEQUENCE</scope>
</reference>
<sequence>MPKEGDGDPEKFRLIGGCKIHMTDRGNREGEIGYYLERESWKKGFATETARALLAFGFSRLGLHRMVALCFVENRGSAHVLEKIGMTREGVLRKHRLKDGQWVDSYLYSILDSEWEALQKNGNRIGPVERRS</sequence>
<evidence type="ECO:0000259" key="1">
    <source>
        <dbReference type="PROSITE" id="PS51186"/>
    </source>
</evidence>
<dbReference type="AlphaFoldDB" id="T0ZVN0"/>
<feature type="domain" description="N-acetyltransferase" evidence="1">
    <location>
        <begin position="1"/>
        <end position="113"/>
    </location>
</feature>
<dbReference type="GO" id="GO:1990189">
    <property type="term" value="F:protein N-terminal-serine acetyltransferase activity"/>
    <property type="evidence" value="ECO:0007669"/>
    <property type="project" value="TreeGrafter"/>
</dbReference>
<organism evidence="2">
    <name type="scientific">mine drainage metagenome</name>
    <dbReference type="NCBI Taxonomy" id="410659"/>
    <lineage>
        <taxon>unclassified sequences</taxon>
        <taxon>metagenomes</taxon>
        <taxon>ecological metagenomes</taxon>
    </lineage>
</organism>
<protein>
    <submittedName>
        <fullName evidence="2">Acetyltransferase, GNAT family</fullName>
    </submittedName>
</protein>
<dbReference type="GO" id="GO:0005737">
    <property type="term" value="C:cytoplasm"/>
    <property type="evidence" value="ECO:0007669"/>
    <property type="project" value="TreeGrafter"/>
</dbReference>
<dbReference type="EMBL" id="AUZX01014262">
    <property type="protein sequence ID" value="EQD32734.1"/>
    <property type="molecule type" value="Genomic_DNA"/>
</dbReference>
<gene>
    <name evidence="2" type="ORF">B1A_19331</name>
</gene>
<dbReference type="PANTHER" id="PTHR43441:SF11">
    <property type="entry name" value="RIBOSOMAL-PROTEIN-SERINE ACETYLTRANSFERASE"/>
    <property type="match status" value="1"/>
</dbReference>
<comment type="caution">
    <text evidence="2">The sequence shown here is derived from an EMBL/GenBank/DDBJ whole genome shotgun (WGS) entry which is preliminary data.</text>
</comment>
<evidence type="ECO:0000313" key="2">
    <source>
        <dbReference type="EMBL" id="EQD32734.1"/>
    </source>
</evidence>
<keyword evidence="2" id="KW-0808">Transferase</keyword>
<dbReference type="GO" id="GO:0008999">
    <property type="term" value="F:protein-N-terminal-alanine acetyltransferase activity"/>
    <property type="evidence" value="ECO:0007669"/>
    <property type="project" value="TreeGrafter"/>
</dbReference>
<dbReference type="Gene3D" id="3.40.630.30">
    <property type="match status" value="1"/>
</dbReference>
<dbReference type="InterPro" id="IPR051908">
    <property type="entry name" value="Ribosomal_N-acetyltransferase"/>
</dbReference>
<reference evidence="2" key="2">
    <citation type="journal article" date="2014" name="ISME J.">
        <title>Microbial stratification in low pH oxic and suboxic macroscopic growths along an acid mine drainage.</title>
        <authorList>
            <person name="Mendez-Garcia C."/>
            <person name="Mesa V."/>
            <person name="Sprenger R.R."/>
            <person name="Richter M."/>
            <person name="Diez M.S."/>
            <person name="Solano J."/>
            <person name="Bargiela R."/>
            <person name="Golyshina O.V."/>
            <person name="Manteca A."/>
            <person name="Ramos J.L."/>
            <person name="Gallego J.R."/>
            <person name="Llorente I."/>
            <person name="Martins Dos Santos V.A."/>
            <person name="Jensen O.N."/>
            <person name="Pelaez A.I."/>
            <person name="Sanchez J."/>
            <person name="Ferrer M."/>
        </authorList>
    </citation>
    <scope>NUCLEOTIDE SEQUENCE</scope>
</reference>
<dbReference type="PANTHER" id="PTHR43441">
    <property type="entry name" value="RIBOSOMAL-PROTEIN-SERINE ACETYLTRANSFERASE"/>
    <property type="match status" value="1"/>
</dbReference>
<dbReference type="InterPro" id="IPR000182">
    <property type="entry name" value="GNAT_dom"/>
</dbReference>
<dbReference type="PROSITE" id="PS51186">
    <property type="entry name" value="GNAT"/>
    <property type="match status" value="1"/>
</dbReference>
<dbReference type="Pfam" id="PF13302">
    <property type="entry name" value="Acetyltransf_3"/>
    <property type="match status" value="1"/>
</dbReference>
<dbReference type="InterPro" id="IPR016181">
    <property type="entry name" value="Acyl_CoA_acyltransferase"/>
</dbReference>
<accession>T0ZVN0</accession>
<dbReference type="SUPFAM" id="SSF55729">
    <property type="entry name" value="Acyl-CoA N-acyltransferases (Nat)"/>
    <property type="match status" value="1"/>
</dbReference>
<name>T0ZVN0_9ZZZZ</name>
<proteinExistence type="predicted"/>